<reference evidence="2" key="1">
    <citation type="submission" date="2022-11" db="EMBL/GenBank/DDBJ databases">
        <title>Minimal conservation of predation-associated metabolite biosynthetic gene clusters underscores biosynthetic potential of Myxococcota including descriptions for ten novel species: Archangium lansinium sp. nov., Myxococcus landrumus sp. nov., Nannocystis bai.</title>
        <authorList>
            <person name="Ahearne A."/>
            <person name="Stevens C."/>
            <person name="Phillips K."/>
        </authorList>
    </citation>
    <scope>NUCLEOTIDE SEQUENCE</scope>
    <source>
        <strain evidence="2">Na p29</strain>
    </source>
</reference>
<feature type="chain" id="PRO_5040801718" evidence="1">
    <location>
        <begin position="35"/>
        <end position="260"/>
    </location>
</feature>
<feature type="signal peptide" evidence="1">
    <location>
        <begin position="1"/>
        <end position="34"/>
    </location>
</feature>
<proteinExistence type="predicted"/>
<name>A0A9X3IX33_9BACT</name>
<dbReference type="AlphaFoldDB" id="A0A9X3IX33"/>
<dbReference type="RefSeq" id="WP_267769566.1">
    <property type="nucleotide sequence ID" value="NZ_JAPNKE010000002.1"/>
</dbReference>
<evidence type="ECO:0000313" key="3">
    <source>
        <dbReference type="Proteomes" id="UP001150924"/>
    </source>
</evidence>
<dbReference type="Proteomes" id="UP001150924">
    <property type="component" value="Unassembled WGS sequence"/>
</dbReference>
<sequence>MFITFTRPHASLSRRLLSASRLGAALLLSASVLAPLACDDPPAARADASAVDLRDGGGCPCDGGTDHLGNPVDTDVCGYQVCGEDFQYYVCGQDGWVAQGGVCGGDDGCHCPGGKDYLGNTVNATECGHQVCGEDFHYYVCGQNGWVSQGGVCGDGDDDGDECDCPDGTDNLGNPVHATACGQQICGENFQYYACEPNGWVAKGGVCGGDDGCDCPGGKDYLGNTVYATECGHQVCGENFQYYVCDQDGWVAQGGPCSGY</sequence>
<evidence type="ECO:0000256" key="1">
    <source>
        <dbReference type="SAM" id="SignalP"/>
    </source>
</evidence>
<keyword evidence="3" id="KW-1185">Reference proteome</keyword>
<accession>A0A9X3IX33</accession>
<comment type="caution">
    <text evidence="2">The sequence shown here is derived from an EMBL/GenBank/DDBJ whole genome shotgun (WGS) entry which is preliminary data.</text>
</comment>
<protein>
    <submittedName>
        <fullName evidence="2">Uncharacterized protein</fullName>
    </submittedName>
</protein>
<organism evidence="2 3">
    <name type="scientific">Nannocystis pusilla</name>
    <dbReference type="NCBI Taxonomy" id="889268"/>
    <lineage>
        <taxon>Bacteria</taxon>
        <taxon>Pseudomonadati</taxon>
        <taxon>Myxococcota</taxon>
        <taxon>Polyangia</taxon>
        <taxon>Nannocystales</taxon>
        <taxon>Nannocystaceae</taxon>
        <taxon>Nannocystis</taxon>
    </lineage>
</organism>
<gene>
    <name evidence="2" type="ORF">OV079_16070</name>
</gene>
<evidence type="ECO:0000313" key="2">
    <source>
        <dbReference type="EMBL" id="MCY1007046.1"/>
    </source>
</evidence>
<dbReference type="EMBL" id="JAPNKE010000002">
    <property type="protein sequence ID" value="MCY1007046.1"/>
    <property type="molecule type" value="Genomic_DNA"/>
</dbReference>
<keyword evidence="1" id="KW-0732">Signal</keyword>